<dbReference type="InterPro" id="IPR018062">
    <property type="entry name" value="HTH_AraC-typ_CS"/>
</dbReference>
<accession>A0AAN5AMX8</accession>
<evidence type="ECO:0000256" key="3">
    <source>
        <dbReference type="ARBA" id="ARBA00023163"/>
    </source>
</evidence>
<evidence type="ECO:0000256" key="2">
    <source>
        <dbReference type="ARBA" id="ARBA00023125"/>
    </source>
</evidence>
<keyword evidence="3" id="KW-0804">Transcription</keyword>
<evidence type="ECO:0000256" key="1">
    <source>
        <dbReference type="ARBA" id="ARBA00023015"/>
    </source>
</evidence>
<dbReference type="InterPro" id="IPR013096">
    <property type="entry name" value="Cupin_2"/>
</dbReference>
<dbReference type="InterPro" id="IPR009057">
    <property type="entry name" value="Homeodomain-like_sf"/>
</dbReference>
<dbReference type="InterPro" id="IPR011051">
    <property type="entry name" value="RmlC_Cupin_sf"/>
</dbReference>
<dbReference type="Pfam" id="PF12833">
    <property type="entry name" value="HTH_18"/>
    <property type="match status" value="1"/>
</dbReference>
<dbReference type="PRINTS" id="PR00032">
    <property type="entry name" value="HTHARAC"/>
</dbReference>
<dbReference type="Gene3D" id="1.10.10.60">
    <property type="entry name" value="Homeodomain-like"/>
    <property type="match status" value="2"/>
</dbReference>
<dbReference type="PROSITE" id="PS00041">
    <property type="entry name" value="HTH_ARAC_FAMILY_1"/>
    <property type="match status" value="1"/>
</dbReference>
<dbReference type="SUPFAM" id="SSF51182">
    <property type="entry name" value="RmlC-like cupins"/>
    <property type="match status" value="1"/>
</dbReference>
<keyword evidence="6" id="KW-1185">Reference proteome</keyword>
<dbReference type="InterPro" id="IPR020449">
    <property type="entry name" value="Tscrpt_reg_AraC-type_HTH"/>
</dbReference>
<dbReference type="InterPro" id="IPR014710">
    <property type="entry name" value="RmlC-like_jellyroll"/>
</dbReference>
<feature type="domain" description="HTH araC/xylS-type" evidence="4">
    <location>
        <begin position="178"/>
        <end position="276"/>
    </location>
</feature>
<reference evidence="5 6" key="1">
    <citation type="submission" date="2021-12" db="EMBL/GenBank/DDBJ databases">
        <title>Genome sequencing of bacteria with rrn-lacking chromosome and rrn-plasmid.</title>
        <authorList>
            <person name="Anda M."/>
            <person name="Iwasaki W."/>
        </authorList>
    </citation>
    <scope>NUCLEOTIDE SEQUENCE [LARGE SCALE GENOMIC DNA]</scope>
    <source>
        <strain evidence="5 6">NBRC 15940</strain>
    </source>
</reference>
<gene>
    <name evidence="5" type="ORF">PEDI_48090</name>
</gene>
<dbReference type="GO" id="GO:0043565">
    <property type="term" value="F:sequence-specific DNA binding"/>
    <property type="evidence" value="ECO:0007669"/>
    <property type="project" value="InterPro"/>
</dbReference>
<dbReference type="Pfam" id="PF07883">
    <property type="entry name" value="Cupin_2"/>
    <property type="match status" value="1"/>
</dbReference>
<keyword evidence="1" id="KW-0805">Transcription regulation</keyword>
<proteinExistence type="predicted"/>
<dbReference type="PROSITE" id="PS01124">
    <property type="entry name" value="HTH_ARAC_FAMILY_2"/>
    <property type="match status" value="1"/>
</dbReference>
<dbReference type="SUPFAM" id="SSF46689">
    <property type="entry name" value="Homeodomain-like"/>
    <property type="match status" value="2"/>
</dbReference>
<dbReference type="PANTHER" id="PTHR43280:SF2">
    <property type="entry name" value="HTH-TYPE TRANSCRIPTIONAL REGULATOR EXSA"/>
    <property type="match status" value="1"/>
</dbReference>
<sequence length="278" mass="32536">MKLIVKKPELEQGKQLQIHEKNIPCYDDDWHYHQEYELIYVVKGSGIRFVGDSAQSFQEGDLVLVGPNVPHLWKDKNGGEVNKVVIKFTDQLVGTDTFKRLEFRHIAQLLEQSKYGIRFENIPGVWHNMVLQLLQMSMPEQLIHFLSLLNKLANSEDKIFLSVTDMCKEQEFNTERLEKVIRFVAAHYNDNISLQQVADIACMSPNYFCRFFKKMTSKSFFQYLNEVRVKNASRLLIQDNLLISEISEIVGYRSITHFNKQFKQIMGTTPNTYRYQIA</sequence>
<dbReference type="SMART" id="SM00342">
    <property type="entry name" value="HTH_ARAC"/>
    <property type="match status" value="1"/>
</dbReference>
<protein>
    <submittedName>
        <fullName evidence="5">AraC family transcriptional regulator</fullName>
    </submittedName>
</protein>
<evidence type="ECO:0000313" key="5">
    <source>
        <dbReference type="EMBL" id="GJM64257.1"/>
    </source>
</evidence>
<dbReference type="InterPro" id="IPR018060">
    <property type="entry name" value="HTH_AraC"/>
</dbReference>
<dbReference type="PANTHER" id="PTHR43280">
    <property type="entry name" value="ARAC-FAMILY TRANSCRIPTIONAL REGULATOR"/>
    <property type="match status" value="1"/>
</dbReference>
<name>A0AAN5AMX8_9BACT</name>
<dbReference type="Proteomes" id="UP001310022">
    <property type="component" value="Unassembled WGS sequence"/>
</dbReference>
<keyword evidence="2" id="KW-0238">DNA-binding</keyword>
<dbReference type="Gene3D" id="2.60.120.10">
    <property type="entry name" value="Jelly Rolls"/>
    <property type="match status" value="1"/>
</dbReference>
<dbReference type="AlphaFoldDB" id="A0AAN5AMX8"/>
<dbReference type="RefSeq" id="WP_338239334.1">
    <property type="nucleotide sequence ID" value="NZ_BQKE01000004.1"/>
</dbReference>
<evidence type="ECO:0000259" key="4">
    <source>
        <dbReference type="PROSITE" id="PS01124"/>
    </source>
</evidence>
<organism evidence="5 6">
    <name type="scientific">Persicobacter diffluens</name>
    <dbReference type="NCBI Taxonomy" id="981"/>
    <lineage>
        <taxon>Bacteria</taxon>
        <taxon>Pseudomonadati</taxon>
        <taxon>Bacteroidota</taxon>
        <taxon>Cytophagia</taxon>
        <taxon>Cytophagales</taxon>
        <taxon>Persicobacteraceae</taxon>
        <taxon>Persicobacter</taxon>
    </lineage>
</organism>
<dbReference type="GO" id="GO:0003700">
    <property type="term" value="F:DNA-binding transcription factor activity"/>
    <property type="evidence" value="ECO:0007669"/>
    <property type="project" value="InterPro"/>
</dbReference>
<comment type="caution">
    <text evidence="5">The sequence shown here is derived from an EMBL/GenBank/DDBJ whole genome shotgun (WGS) entry which is preliminary data.</text>
</comment>
<evidence type="ECO:0000313" key="6">
    <source>
        <dbReference type="Proteomes" id="UP001310022"/>
    </source>
</evidence>
<dbReference type="EMBL" id="BQKE01000004">
    <property type="protein sequence ID" value="GJM64257.1"/>
    <property type="molecule type" value="Genomic_DNA"/>
</dbReference>